<evidence type="ECO:0000256" key="11">
    <source>
        <dbReference type="ARBA" id="ARBA00023136"/>
    </source>
</evidence>
<dbReference type="OrthoDB" id="9806241at2"/>
<comment type="similarity">
    <text evidence="3 12">Belongs to the MlaE permease family.</text>
</comment>
<keyword evidence="8 12" id="KW-0997">Cell inner membrane</keyword>
<keyword evidence="10 12" id="KW-1133">Transmembrane helix</keyword>
<evidence type="ECO:0000256" key="10">
    <source>
        <dbReference type="ARBA" id="ARBA00022989"/>
    </source>
</evidence>
<evidence type="ECO:0000256" key="3">
    <source>
        <dbReference type="ARBA" id="ARBA00007556"/>
    </source>
</evidence>
<proteinExistence type="inferred from homology"/>
<feature type="transmembrane region" description="Helical" evidence="12">
    <location>
        <begin position="20"/>
        <end position="38"/>
    </location>
</feature>
<dbReference type="RefSeq" id="WP_109836074.1">
    <property type="nucleotide sequence ID" value="NZ_QGKM01000004.1"/>
</dbReference>
<evidence type="ECO:0000256" key="7">
    <source>
        <dbReference type="ARBA" id="ARBA00022475"/>
    </source>
</evidence>
<dbReference type="Pfam" id="PF02405">
    <property type="entry name" value="MlaE"/>
    <property type="match status" value="1"/>
</dbReference>
<dbReference type="InterPro" id="IPR053408">
    <property type="entry name" value="MlaE_Permease"/>
</dbReference>
<evidence type="ECO:0000256" key="5">
    <source>
        <dbReference type="ARBA" id="ARBA00020857"/>
    </source>
</evidence>
<dbReference type="NCBIfam" id="NF033619">
    <property type="entry name" value="perm_MlaE_1"/>
    <property type="match status" value="1"/>
</dbReference>
<evidence type="ECO:0000256" key="12">
    <source>
        <dbReference type="RuleBase" id="RU362044"/>
    </source>
</evidence>
<organism evidence="13 14">
    <name type="scientific">Leucothrix pacifica</name>
    <dbReference type="NCBI Taxonomy" id="1247513"/>
    <lineage>
        <taxon>Bacteria</taxon>
        <taxon>Pseudomonadati</taxon>
        <taxon>Pseudomonadota</taxon>
        <taxon>Gammaproteobacteria</taxon>
        <taxon>Thiotrichales</taxon>
        <taxon>Thiotrichaceae</taxon>
        <taxon>Leucothrix</taxon>
    </lineage>
</organism>
<keyword evidence="9 12" id="KW-0812">Transmembrane</keyword>
<dbReference type="NCBIfam" id="TIGR00056">
    <property type="entry name" value="MlaE family lipid ABC transporter permease subunit"/>
    <property type="match status" value="1"/>
</dbReference>
<keyword evidence="7" id="KW-1003">Cell membrane</keyword>
<protein>
    <recommendedName>
        <fullName evidence="5">Intermembrane phospholipid transport system permease protein MlaE</fullName>
    </recommendedName>
</protein>
<dbReference type="InterPro" id="IPR030802">
    <property type="entry name" value="Permease_MalE"/>
</dbReference>
<reference evidence="13 14" key="1">
    <citation type="submission" date="2018-05" db="EMBL/GenBank/DDBJ databases">
        <title>Leucothrix arctica sp. nov., isolated from Arctic seawater.</title>
        <authorList>
            <person name="Choi A."/>
            <person name="Baek K."/>
        </authorList>
    </citation>
    <scope>NUCLEOTIDE SEQUENCE [LARGE SCALE GENOMIC DNA]</scope>
    <source>
        <strain evidence="13 14">JCM 18388</strain>
    </source>
</reference>
<keyword evidence="14" id="KW-1185">Reference proteome</keyword>
<feature type="transmembrane region" description="Helical" evidence="12">
    <location>
        <begin position="50"/>
        <end position="74"/>
    </location>
</feature>
<keyword evidence="6" id="KW-0813">Transport</keyword>
<dbReference type="Proteomes" id="UP000245539">
    <property type="component" value="Unassembled WGS sequence"/>
</dbReference>
<keyword evidence="11 12" id="KW-0472">Membrane</keyword>
<evidence type="ECO:0000313" key="14">
    <source>
        <dbReference type="Proteomes" id="UP000245539"/>
    </source>
</evidence>
<dbReference type="PANTHER" id="PTHR30188">
    <property type="entry name" value="ABC TRANSPORTER PERMEASE PROTEIN-RELATED"/>
    <property type="match status" value="1"/>
</dbReference>
<comment type="subunit">
    <text evidence="4">The complex is composed of two ATP-binding proteins (MlaF), two transmembrane proteins (MlaE), two cytoplasmic solute-binding proteins (MlaB) and six periplasmic solute-binding proteins (MlaD).</text>
</comment>
<dbReference type="GO" id="GO:0005548">
    <property type="term" value="F:phospholipid transporter activity"/>
    <property type="evidence" value="ECO:0007669"/>
    <property type="project" value="TreeGrafter"/>
</dbReference>
<name>A0A317CQ08_9GAMM</name>
<dbReference type="AlphaFoldDB" id="A0A317CQ08"/>
<comment type="caution">
    <text evidence="13">The sequence shown here is derived from an EMBL/GenBank/DDBJ whole genome shotgun (WGS) entry which is preliminary data.</text>
</comment>
<feature type="transmembrane region" description="Helical" evidence="12">
    <location>
        <begin position="238"/>
        <end position="258"/>
    </location>
</feature>
<feature type="transmembrane region" description="Helical" evidence="12">
    <location>
        <begin position="147"/>
        <end position="170"/>
    </location>
</feature>
<dbReference type="PANTHER" id="PTHR30188:SF4">
    <property type="entry name" value="PROTEIN TRIGALACTOSYLDIACYLGLYCEROL 1, CHLOROPLASTIC"/>
    <property type="match status" value="1"/>
</dbReference>
<accession>A0A317CQ08</accession>
<evidence type="ECO:0000256" key="8">
    <source>
        <dbReference type="ARBA" id="ARBA00022519"/>
    </source>
</evidence>
<sequence length="260" mass="28386">MRNLFERTGEKTLGFLQRLGRASIFLFHVLKGFPIVLTRPKLLLDSLYSVGVLSLLIIVFSALFVGMVISLLGYVTLVDFGAEQSLGVLVALSILRELAPVLTALLYSGRAGSALTAEIGLMKATEQLASIEMMAIDPIRRVITPRFVAGIIAVPLLTLMFMVVGIYSGYLIGHGWLGVDEGSFWAQMQSKVQWNYDILNGLLKGFIFGIAVNWIALFEGYDAVPTSEGVARATTRSVVYSALIVLALDFILTSIMFVEV</sequence>
<comment type="function">
    <text evidence="1">Part of the ABC transporter complex MlaFEDB, which is involved in a phospholipid transport pathway that maintains lipid asymmetry in the outer membrane by retrograde trafficking of phospholipids from the outer membrane to the inner membrane. Probably responsible for the translocation of the substrate across the membrane.</text>
</comment>
<evidence type="ECO:0000256" key="2">
    <source>
        <dbReference type="ARBA" id="ARBA00004429"/>
    </source>
</evidence>
<gene>
    <name evidence="13" type="primary">mlaE</name>
    <name evidence="13" type="ORF">DKW60_02310</name>
</gene>
<evidence type="ECO:0000256" key="1">
    <source>
        <dbReference type="ARBA" id="ARBA00002460"/>
    </source>
</evidence>
<feature type="transmembrane region" description="Helical" evidence="12">
    <location>
        <begin position="198"/>
        <end position="217"/>
    </location>
</feature>
<evidence type="ECO:0000256" key="9">
    <source>
        <dbReference type="ARBA" id="ARBA00022692"/>
    </source>
</evidence>
<dbReference type="EMBL" id="QGKM01000004">
    <property type="protein sequence ID" value="PWR00430.1"/>
    <property type="molecule type" value="Genomic_DNA"/>
</dbReference>
<dbReference type="InterPro" id="IPR003453">
    <property type="entry name" value="ABC_MlaE_roteobac"/>
</dbReference>
<evidence type="ECO:0000313" key="13">
    <source>
        <dbReference type="EMBL" id="PWR00430.1"/>
    </source>
</evidence>
<evidence type="ECO:0000256" key="6">
    <source>
        <dbReference type="ARBA" id="ARBA00022448"/>
    </source>
</evidence>
<dbReference type="GO" id="GO:0043190">
    <property type="term" value="C:ATP-binding cassette (ABC) transporter complex"/>
    <property type="evidence" value="ECO:0007669"/>
    <property type="project" value="InterPro"/>
</dbReference>
<comment type="subcellular location">
    <subcellularLocation>
        <location evidence="2 12">Cell inner membrane</location>
        <topology evidence="2 12">Multi-pass membrane protein</topology>
    </subcellularLocation>
</comment>
<evidence type="ECO:0000256" key="4">
    <source>
        <dbReference type="ARBA" id="ARBA00011380"/>
    </source>
</evidence>